<feature type="region of interest" description="Disordered" evidence="1">
    <location>
        <begin position="156"/>
        <end position="182"/>
    </location>
</feature>
<sequence length="398" mass="43207">MKSRKQVSLVGPNQNLEEIRPAVTTSPETRRSGGRSAAATSNFSRDARAHADAASACIVAQRASTIVAAAVHSLRPASDQRNDLRTSIDRRAPAGCATSARASTAQRTIFHGTSCDIATSSARQRPAVMREGGAPPCSTNSATIALDRASIARPARKSMHEQEQFSGEEGGGEHGGGGDGLREERRGGACFRVRVLESSVKSMVSTDFVGGQLLFEFQSLLVLFIGRLAFNFRHQFSYLEYFPAFRSLFLRTLEHCSAVSFSGGFPSFPVVVLLVRGSFGLLSRSLIDYYHSWGLWLARARSRSYCLGRAFAVSSAGCSSEVLYLRYGSELDVAGNWLHGGSKVVWKWLREESRLDLGLKGQSRVARVRPRASFGSVCGLGRVLESREVGWCEVKSDG</sequence>
<name>A0A2Z7BE91_9LAMI</name>
<reference evidence="2 3" key="1">
    <citation type="journal article" date="2015" name="Proc. Natl. Acad. Sci. U.S.A.">
        <title>The resurrection genome of Boea hygrometrica: A blueprint for survival of dehydration.</title>
        <authorList>
            <person name="Xiao L."/>
            <person name="Yang G."/>
            <person name="Zhang L."/>
            <person name="Yang X."/>
            <person name="Zhao S."/>
            <person name="Ji Z."/>
            <person name="Zhou Q."/>
            <person name="Hu M."/>
            <person name="Wang Y."/>
            <person name="Chen M."/>
            <person name="Xu Y."/>
            <person name="Jin H."/>
            <person name="Xiao X."/>
            <person name="Hu G."/>
            <person name="Bao F."/>
            <person name="Hu Y."/>
            <person name="Wan P."/>
            <person name="Li L."/>
            <person name="Deng X."/>
            <person name="Kuang T."/>
            <person name="Xiang C."/>
            <person name="Zhu J.K."/>
            <person name="Oliver M.J."/>
            <person name="He Y."/>
        </authorList>
    </citation>
    <scope>NUCLEOTIDE SEQUENCE [LARGE SCALE GENOMIC DNA]</scope>
    <source>
        <strain evidence="3">cv. XS01</strain>
    </source>
</reference>
<feature type="region of interest" description="Disordered" evidence="1">
    <location>
        <begin position="1"/>
        <end position="43"/>
    </location>
</feature>
<evidence type="ECO:0000256" key="1">
    <source>
        <dbReference type="SAM" id="MobiDB-lite"/>
    </source>
</evidence>
<dbReference type="EMBL" id="KV006383">
    <property type="protein sequence ID" value="KZV32672.1"/>
    <property type="molecule type" value="Genomic_DNA"/>
</dbReference>
<organism evidence="2 3">
    <name type="scientific">Dorcoceras hygrometricum</name>
    <dbReference type="NCBI Taxonomy" id="472368"/>
    <lineage>
        <taxon>Eukaryota</taxon>
        <taxon>Viridiplantae</taxon>
        <taxon>Streptophyta</taxon>
        <taxon>Embryophyta</taxon>
        <taxon>Tracheophyta</taxon>
        <taxon>Spermatophyta</taxon>
        <taxon>Magnoliopsida</taxon>
        <taxon>eudicotyledons</taxon>
        <taxon>Gunneridae</taxon>
        <taxon>Pentapetalae</taxon>
        <taxon>asterids</taxon>
        <taxon>lamiids</taxon>
        <taxon>Lamiales</taxon>
        <taxon>Gesneriaceae</taxon>
        <taxon>Didymocarpoideae</taxon>
        <taxon>Trichosporeae</taxon>
        <taxon>Loxocarpinae</taxon>
        <taxon>Dorcoceras</taxon>
    </lineage>
</organism>
<gene>
    <name evidence="2" type="ORF">F511_24575</name>
</gene>
<dbReference type="AlphaFoldDB" id="A0A2Z7BE91"/>
<evidence type="ECO:0000313" key="3">
    <source>
        <dbReference type="Proteomes" id="UP000250235"/>
    </source>
</evidence>
<keyword evidence="3" id="KW-1185">Reference proteome</keyword>
<dbReference type="Proteomes" id="UP000250235">
    <property type="component" value="Unassembled WGS sequence"/>
</dbReference>
<evidence type="ECO:0000313" key="2">
    <source>
        <dbReference type="EMBL" id="KZV32672.1"/>
    </source>
</evidence>
<proteinExistence type="predicted"/>
<protein>
    <submittedName>
        <fullName evidence="2">Uncharacterized protein</fullName>
    </submittedName>
</protein>
<accession>A0A2Z7BE91</accession>